<dbReference type="EMBL" id="CM035443">
    <property type="protein sequence ID" value="KAH7278466.1"/>
    <property type="molecule type" value="Genomic_DNA"/>
</dbReference>
<keyword evidence="1" id="KW-0812">Transmembrane</keyword>
<name>A0A8T2Q4A5_CERRI</name>
<comment type="caution">
    <text evidence="2">The sequence shown here is derived from an EMBL/GenBank/DDBJ whole genome shotgun (WGS) entry which is preliminary data.</text>
</comment>
<accession>A0A8T2Q4A5</accession>
<proteinExistence type="predicted"/>
<keyword evidence="3" id="KW-1185">Reference proteome</keyword>
<protein>
    <submittedName>
        <fullName evidence="2">Uncharacterized protein</fullName>
    </submittedName>
</protein>
<feature type="transmembrane region" description="Helical" evidence="1">
    <location>
        <begin position="378"/>
        <end position="396"/>
    </location>
</feature>
<keyword evidence="1" id="KW-0472">Membrane</keyword>
<feature type="transmembrane region" description="Helical" evidence="1">
    <location>
        <begin position="295"/>
        <end position="315"/>
    </location>
</feature>
<keyword evidence="1" id="KW-1133">Transmembrane helix</keyword>
<dbReference type="AlphaFoldDB" id="A0A8T2Q4A5"/>
<reference evidence="2" key="1">
    <citation type="submission" date="2021-08" db="EMBL/GenBank/DDBJ databases">
        <title>WGS assembly of Ceratopteris richardii.</title>
        <authorList>
            <person name="Marchant D.B."/>
            <person name="Chen G."/>
            <person name="Jenkins J."/>
            <person name="Shu S."/>
            <person name="Leebens-Mack J."/>
            <person name="Grimwood J."/>
            <person name="Schmutz J."/>
            <person name="Soltis P."/>
            <person name="Soltis D."/>
            <person name="Chen Z.-H."/>
        </authorList>
    </citation>
    <scope>NUCLEOTIDE SEQUENCE</scope>
    <source>
        <strain evidence="2">Whitten #5841</strain>
        <tissue evidence="2">Leaf</tissue>
    </source>
</reference>
<gene>
    <name evidence="2" type="ORF">KP509_38G042600</name>
</gene>
<organism evidence="2 3">
    <name type="scientific">Ceratopteris richardii</name>
    <name type="common">Triangle waterfern</name>
    <dbReference type="NCBI Taxonomy" id="49495"/>
    <lineage>
        <taxon>Eukaryota</taxon>
        <taxon>Viridiplantae</taxon>
        <taxon>Streptophyta</taxon>
        <taxon>Embryophyta</taxon>
        <taxon>Tracheophyta</taxon>
        <taxon>Polypodiopsida</taxon>
        <taxon>Polypodiidae</taxon>
        <taxon>Polypodiales</taxon>
        <taxon>Pteridineae</taxon>
        <taxon>Pteridaceae</taxon>
        <taxon>Parkerioideae</taxon>
        <taxon>Ceratopteris</taxon>
    </lineage>
</organism>
<evidence type="ECO:0000313" key="3">
    <source>
        <dbReference type="Proteomes" id="UP000825935"/>
    </source>
</evidence>
<dbReference type="PANTHER" id="PTHR35095">
    <property type="entry name" value="OS05G0143300 PROTEIN"/>
    <property type="match status" value="1"/>
</dbReference>
<dbReference type="Proteomes" id="UP000825935">
    <property type="component" value="Chromosome 38"/>
</dbReference>
<evidence type="ECO:0000313" key="2">
    <source>
        <dbReference type="EMBL" id="KAH7278466.1"/>
    </source>
</evidence>
<dbReference type="OrthoDB" id="1918704at2759"/>
<sequence length="397" mass="44308">MDLRVGPSSPAYSICLRKPLVAREVLPYFRGVPSKTCHRKLITELSRCHIHGALKTEEIDDAILIEIQESGNGYTLFKFGDREWYEAPRGYGRSVAETKSIIHAEPDRIVTDAAPVLCSLSTSNCLSSPWGYQTASICGGTLDTFRNENMAELWAHSCGAEKSPDLSLRFVRPCSFPVIPIIRGVRGNSAAKCLCPSAMLTGSMQLLPAYVNFKDVSSQATSDGPFEVRIAKVSTLRRVDKKPRARHKKPVRDLFEMNSFKIYESIFCYLFVDSGDAFARWKAIPKKKYTELSGILNGIAVGLAGSGLALMLFVASRMLCLNATLDNIKMMSLLYGAGLIWLSSALQTFGSKFRFMAEREERTKSQRKKHFTMLKRELHSLMFKLCTMVMLLVVTLA</sequence>
<feature type="transmembrane region" description="Helical" evidence="1">
    <location>
        <begin position="335"/>
        <end position="357"/>
    </location>
</feature>
<dbReference type="PANTHER" id="PTHR35095:SF1">
    <property type="entry name" value="OS05G0143300 PROTEIN"/>
    <property type="match status" value="1"/>
</dbReference>
<evidence type="ECO:0000256" key="1">
    <source>
        <dbReference type="SAM" id="Phobius"/>
    </source>
</evidence>